<dbReference type="Proteomes" id="UP001642483">
    <property type="component" value="Unassembled WGS sequence"/>
</dbReference>
<accession>A0ABP0FXE7</accession>
<proteinExistence type="predicted"/>
<comment type="caution">
    <text evidence="1">The sequence shown here is derived from an EMBL/GenBank/DDBJ whole genome shotgun (WGS) entry which is preliminary data.</text>
</comment>
<reference evidence="1 2" key="1">
    <citation type="submission" date="2024-02" db="EMBL/GenBank/DDBJ databases">
        <authorList>
            <person name="Daric V."/>
            <person name="Darras S."/>
        </authorList>
    </citation>
    <scope>NUCLEOTIDE SEQUENCE [LARGE SCALE GENOMIC DNA]</scope>
</reference>
<evidence type="ECO:0000313" key="1">
    <source>
        <dbReference type="EMBL" id="CAK8684272.1"/>
    </source>
</evidence>
<sequence>MVLRFKLKPICLMEYFFVDESDVFSERSSTARSHVATYFALSGRQNLSSFVTPSVELPSLPAACEHSPTPKSHPE</sequence>
<evidence type="ECO:0000313" key="2">
    <source>
        <dbReference type="Proteomes" id="UP001642483"/>
    </source>
</evidence>
<gene>
    <name evidence="1" type="ORF">CVLEPA_LOCUS15263</name>
</gene>
<dbReference type="EMBL" id="CAWYQH010000097">
    <property type="protein sequence ID" value="CAK8684272.1"/>
    <property type="molecule type" value="Genomic_DNA"/>
</dbReference>
<keyword evidence="2" id="KW-1185">Reference proteome</keyword>
<organism evidence="1 2">
    <name type="scientific">Clavelina lepadiformis</name>
    <name type="common">Light-bulb sea squirt</name>
    <name type="synonym">Ascidia lepadiformis</name>
    <dbReference type="NCBI Taxonomy" id="159417"/>
    <lineage>
        <taxon>Eukaryota</taxon>
        <taxon>Metazoa</taxon>
        <taxon>Chordata</taxon>
        <taxon>Tunicata</taxon>
        <taxon>Ascidiacea</taxon>
        <taxon>Aplousobranchia</taxon>
        <taxon>Clavelinidae</taxon>
        <taxon>Clavelina</taxon>
    </lineage>
</organism>
<protein>
    <submittedName>
        <fullName evidence="1">Uncharacterized protein</fullName>
    </submittedName>
</protein>
<name>A0ABP0FXE7_CLALP</name>